<dbReference type="SUPFAM" id="SSF117916">
    <property type="entry name" value="Fe-S cluster assembly (FSCA) domain-like"/>
    <property type="match status" value="1"/>
</dbReference>
<dbReference type="GO" id="GO:0005506">
    <property type="term" value="F:iron ion binding"/>
    <property type="evidence" value="ECO:0007669"/>
    <property type="project" value="InterPro"/>
</dbReference>
<protein>
    <submittedName>
        <fullName evidence="4">NifU family protein</fullName>
    </submittedName>
</protein>
<evidence type="ECO:0000259" key="2">
    <source>
        <dbReference type="Pfam" id="PF01106"/>
    </source>
</evidence>
<dbReference type="Gene3D" id="3.30.300.130">
    <property type="entry name" value="Fe-S cluster assembly (FSCA)"/>
    <property type="match status" value="1"/>
</dbReference>
<evidence type="ECO:0000313" key="4">
    <source>
        <dbReference type="EMBL" id="HEE18619.1"/>
    </source>
</evidence>
<comment type="similarity">
    <text evidence="1">Belongs to the NifU family.</text>
</comment>
<dbReference type="EMBL" id="DSLG01000008">
    <property type="protein sequence ID" value="HEA87885.1"/>
    <property type="molecule type" value="Genomic_DNA"/>
</dbReference>
<dbReference type="AlphaFoldDB" id="A0A7C2BDA9"/>
<evidence type="ECO:0000313" key="3">
    <source>
        <dbReference type="EMBL" id="HEA87885.1"/>
    </source>
</evidence>
<sequence>MTEETRQQIKQVIEQKIKPSLALDGGSIELVSIEDNGIVRVRLTGACAHCPFSSLTLAAGVEKTLKELIPEVQQVEPVL</sequence>
<feature type="domain" description="NIF system FeS cluster assembly NifU C-terminal" evidence="2">
    <location>
        <begin position="9"/>
        <end position="76"/>
    </location>
</feature>
<dbReference type="PANTHER" id="PTHR11178">
    <property type="entry name" value="IRON-SULFUR CLUSTER SCAFFOLD PROTEIN NFU-RELATED"/>
    <property type="match status" value="1"/>
</dbReference>
<dbReference type="GO" id="GO:0051536">
    <property type="term" value="F:iron-sulfur cluster binding"/>
    <property type="evidence" value="ECO:0007669"/>
    <property type="project" value="InterPro"/>
</dbReference>
<dbReference type="InterPro" id="IPR034904">
    <property type="entry name" value="FSCA_dom_sf"/>
</dbReference>
<gene>
    <name evidence="4" type="ORF">ENP62_03625</name>
    <name evidence="3" type="ORF">ENP94_07780</name>
    <name evidence="5" type="ORF">ENS16_03425</name>
</gene>
<comment type="caution">
    <text evidence="4">The sequence shown here is derived from an EMBL/GenBank/DDBJ whole genome shotgun (WGS) entry which is preliminary data.</text>
</comment>
<dbReference type="EMBL" id="DSTU01000004">
    <property type="protein sequence ID" value="HFJ53723.1"/>
    <property type="molecule type" value="Genomic_DNA"/>
</dbReference>
<dbReference type="GO" id="GO:0016226">
    <property type="term" value="P:iron-sulfur cluster assembly"/>
    <property type="evidence" value="ECO:0007669"/>
    <property type="project" value="InterPro"/>
</dbReference>
<dbReference type="EMBL" id="DSKA01000262">
    <property type="protein sequence ID" value="HEE18619.1"/>
    <property type="molecule type" value="Genomic_DNA"/>
</dbReference>
<proteinExistence type="inferred from homology"/>
<reference evidence="4" key="1">
    <citation type="journal article" date="2020" name="mSystems">
        <title>Genome- and Community-Level Interaction Insights into Carbon Utilization and Element Cycling Functions of Hydrothermarchaeota in Hydrothermal Sediment.</title>
        <authorList>
            <person name="Zhou Z."/>
            <person name="Liu Y."/>
            <person name="Xu W."/>
            <person name="Pan J."/>
            <person name="Luo Z.H."/>
            <person name="Li M."/>
        </authorList>
    </citation>
    <scope>NUCLEOTIDE SEQUENCE [LARGE SCALE GENOMIC DNA]</scope>
    <source>
        <strain evidence="4">SpSt-236</strain>
        <strain evidence="3">SpSt-265</strain>
        <strain evidence="5">SpSt-465</strain>
    </source>
</reference>
<evidence type="ECO:0000256" key="1">
    <source>
        <dbReference type="ARBA" id="ARBA00006420"/>
    </source>
</evidence>
<accession>A0A7C2BDA9</accession>
<dbReference type="Pfam" id="PF01106">
    <property type="entry name" value="NifU"/>
    <property type="match status" value="1"/>
</dbReference>
<name>A0A7C2BDA9_UNCW3</name>
<dbReference type="InterPro" id="IPR001075">
    <property type="entry name" value="NIF_FeS_clus_asmbl_NifU_C"/>
</dbReference>
<evidence type="ECO:0000313" key="5">
    <source>
        <dbReference type="EMBL" id="HFJ53723.1"/>
    </source>
</evidence>
<dbReference type="PANTHER" id="PTHR11178:SF25">
    <property type="entry name" value="NIFU-LIKE PROTEIN 3, CHLOROPLASTIC"/>
    <property type="match status" value="1"/>
</dbReference>
<organism evidence="4">
    <name type="scientific">candidate division WOR-3 bacterium</name>
    <dbReference type="NCBI Taxonomy" id="2052148"/>
    <lineage>
        <taxon>Bacteria</taxon>
        <taxon>Bacteria division WOR-3</taxon>
    </lineage>
</organism>